<sequence length="423" mass="45101">MLSYLQKPGVQIALFIVAVAVGGGFFWYQSQQRTAPKAAPKPPPAGMGQASSEQVDVGRRDLTGSEVAENNRLDKLVLPPLKPEQPVVVVQKEEPKRQEQPKKPAFPELVQVQSHPSMRPFSAAPPKVFAPRGTLIKAALVITLESNNNGTPVLGMVTEDVYFQGNLIVPAGTQVLAASAQDSKIRDRVDIRGAFTFVWADGSEYVINGIALDHQPLSDGTFGLLDGSPGIRGRILKSDEYIELKILVSEALQGIMRSQQDQFQSIYGLVPTNSSKNAALGAGTGGASAYSNLMVQKMEKDTNYVQVPAGTSFYIYTLDVFEPELRSIGGYRQGNTAVSGVQLQQNAYEQMAAAAAAKAAEFQAGLAGKKAATEEQAAAARHESLVERTKALMVPTNNSPPVGSGGAAPLQSRLPFGTPPATR</sequence>
<protein>
    <submittedName>
        <fullName evidence="3">Conjugative transfer protein TrbI</fullName>
    </submittedName>
</protein>
<dbReference type="OrthoDB" id="187628at2"/>
<dbReference type="Pfam" id="PF03743">
    <property type="entry name" value="TrbI"/>
    <property type="match status" value="1"/>
</dbReference>
<dbReference type="AlphaFoldDB" id="A0A366HW58"/>
<comment type="caution">
    <text evidence="3">The sequence shown here is derived from an EMBL/GenBank/DDBJ whole genome shotgun (WGS) entry which is preliminary data.</text>
</comment>
<feature type="region of interest" description="Disordered" evidence="1">
    <location>
        <begin position="35"/>
        <end position="69"/>
    </location>
</feature>
<keyword evidence="2" id="KW-1133">Transmembrane helix</keyword>
<gene>
    <name evidence="3" type="ORF">DES53_101950</name>
</gene>
<keyword evidence="4" id="KW-1185">Reference proteome</keyword>
<accession>A0A366HW58</accession>
<dbReference type="CDD" id="cd16426">
    <property type="entry name" value="VirB10_like"/>
    <property type="match status" value="1"/>
</dbReference>
<feature type="transmembrane region" description="Helical" evidence="2">
    <location>
        <begin position="12"/>
        <end position="28"/>
    </location>
</feature>
<feature type="region of interest" description="Disordered" evidence="1">
    <location>
        <begin position="394"/>
        <end position="423"/>
    </location>
</feature>
<evidence type="ECO:0000256" key="1">
    <source>
        <dbReference type="SAM" id="MobiDB-lite"/>
    </source>
</evidence>
<dbReference type="InterPro" id="IPR005498">
    <property type="entry name" value="T4SS_VirB10/TraB/TrbI"/>
</dbReference>
<organism evidence="3 4">
    <name type="scientific">Roseimicrobium gellanilyticum</name>
    <dbReference type="NCBI Taxonomy" id="748857"/>
    <lineage>
        <taxon>Bacteria</taxon>
        <taxon>Pseudomonadati</taxon>
        <taxon>Verrucomicrobiota</taxon>
        <taxon>Verrucomicrobiia</taxon>
        <taxon>Verrucomicrobiales</taxon>
        <taxon>Verrucomicrobiaceae</taxon>
        <taxon>Roseimicrobium</taxon>
    </lineage>
</organism>
<evidence type="ECO:0000313" key="4">
    <source>
        <dbReference type="Proteomes" id="UP000253426"/>
    </source>
</evidence>
<dbReference type="RefSeq" id="WP_147263217.1">
    <property type="nucleotide sequence ID" value="NZ_QNRR01000001.1"/>
</dbReference>
<dbReference type="EMBL" id="QNRR01000001">
    <property type="protein sequence ID" value="RBP48150.1"/>
    <property type="molecule type" value="Genomic_DNA"/>
</dbReference>
<proteinExistence type="predicted"/>
<reference evidence="3 4" key="1">
    <citation type="submission" date="2018-06" db="EMBL/GenBank/DDBJ databases">
        <title>Genomic Encyclopedia of Type Strains, Phase IV (KMG-IV): sequencing the most valuable type-strain genomes for metagenomic binning, comparative biology and taxonomic classification.</title>
        <authorList>
            <person name="Goeker M."/>
        </authorList>
    </citation>
    <scope>NUCLEOTIDE SEQUENCE [LARGE SCALE GENOMIC DNA]</scope>
    <source>
        <strain evidence="3 4">DSM 25532</strain>
    </source>
</reference>
<dbReference type="Proteomes" id="UP000253426">
    <property type="component" value="Unassembled WGS sequence"/>
</dbReference>
<evidence type="ECO:0000313" key="3">
    <source>
        <dbReference type="EMBL" id="RBP48150.1"/>
    </source>
</evidence>
<name>A0A366HW58_9BACT</name>
<evidence type="ECO:0000256" key="2">
    <source>
        <dbReference type="SAM" id="Phobius"/>
    </source>
</evidence>
<keyword evidence="2" id="KW-0812">Transmembrane</keyword>
<feature type="compositionally biased region" description="Basic and acidic residues" evidence="1">
    <location>
        <begin position="56"/>
        <end position="69"/>
    </location>
</feature>
<keyword evidence="2" id="KW-0472">Membrane</keyword>